<sequence>MVGQVLYEKAIQLADDKKVNYGWLGLLKKIKELSVFMRKMDLWYFTNTFPNYEMINGPIS</sequence>
<dbReference type="AlphaFoldDB" id="A0A4R7EWN8"/>
<comment type="caution">
    <text evidence="1">The sequence shown here is derived from an EMBL/GenBank/DDBJ whole genome shotgun (WGS) entry which is preliminary data.</text>
</comment>
<dbReference type="EMBL" id="SOAG01000010">
    <property type="protein sequence ID" value="TDS59590.1"/>
    <property type="molecule type" value="Genomic_DNA"/>
</dbReference>
<dbReference type="Proteomes" id="UP000295215">
    <property type="component" value="Unassembled WGS sequence"/>
</dbReference>
<gene>
    <name evidence="1" type="ORF">C8P70_11038</name>
</gene>
<accession>A0A4R7EWN8</accession>
<organism evidence="1 2">
    <name type="scientific">Myroides indicus</name>
    <dbReference type="NCBI Taxonomy" id="1323422"/>
    <lineage>
        <taxon>Bacteria</taxon>
        <taxon>Pseudomonadati</taxon>
        <taxon>Bacteroidota</taxon>
        <taxon>Flavobacteriia</taxon>
        <taxon>Flavobacteriales</taxon>
        <taxon>Flavobacteriaceae</taxon>
        <taxon>Myroides</taxon>
    </lineage>
</organism>
<keyword evidence="2" id="KW-1185">Reference proteome</keyword>
<evidence type="ECO:0000313" key="1">
    <source>
        <dbReference type="EMBL" id="TDS59590.1"/>
    </source>
</evidence>
<proteinExistence type="predicted"/>
<reference evidence="1 2" key="1">
    <citation type="submission" date="2019-03" db="EMBL/GenBank/DDBJ databases">
        <title>Genomic Encyclopedia of Archaeal and Bacterial Type Strains, Phase II (KMG-II): from individual species to whole genera.</title>
        <authorList>
            <person name="Goeker M."/>
        </authorList>
    </citation>
    <scope>NUCLEOTIDE SEQUENCE [LARGE SCALE GENOMIC DNA]</scope>
    <source>
        <strain evidence="1 2">DSM 28213</strain>
    </source>
</reference>
<evidence type="ECO:0000313" key="2">
    <source>
        <dbReference type="Proteomes" id="UP000295215"/>
    </source>
</evidence>
<name>A0A4R7EWN8_9FLAO</name>
<protein>
    <submittedName>
        <fullName evidence="1">Uncharacterized protein</fullName>
    </submittedName>
</protein>
<dbReference type="RefSeq" id="WP_243832669.1">
    <property type="nucleotide sequence ID" value="NZ_SOAG01000010.1"/>
</dbReference>